<dbReference type="InterPro" id="IPR029058">
    <property type="entry name" value="AB_hydrolase_fold"/>
</dbReference>
<accession>J8HJ75</accession>
<protein>
    <recommendedName>
        <fullName evidence="3">Peptidase S9 prolyl oligopeptidase catalytic domain-containing protein</fullName>
    </recommendedName>
</protein>
<evidence type="ECO:0000313" key="1">
    <source>
        <dbReference type="EMBL" id="EJR27753.1"/>
    </source>
</evidence>
<sequence>MILKMMDTTPYQSTQAYIDASPIYQIKKATNNPMFKSSFFVIWGEKDEIVSPAEGINFIKVLKEYNVNTESFSVPDQGNFWLCVDNIRGFCSIDEYPNTIVSPEILKFLKAELTY</sequence>
<gene>
    <name evidence="1" type="ORF">IIG_04780</name>
</gene>
<dbReference type="Gene3D" id="3.40.50.1820">
    <property type="entry name" value="alpha/beta hydrolase"/>
    <property type="match status" value="1"/>
</dbReference>
<evidence type="ECO:0008006" key="3">
    <source>
        <dbReference type="Google" id="ProtNLM"/>
    </source>
</evidence>
<name>J8HJ75_BACCE</name>
<reference evidence="1 2" key="1">
    <citation type="submission" date="2012-04" db="EMBL/GenBank/DDBJ databases">
        <title>The Genome Sequence of Bacillus cereus VD048.</title>
        <authorList>
            <consortium name="The Broad Institute Genome Sequencing Platform"/>
            <consortium name="The Broad Institute Genome Sequencing Center for Infectious Disease"/>
            <person name="Feldgarden M."/>
            <person name="Van der Auwera G.A."/>
            <person name="Mahillon J."/>
            <person name="Duprez V."/>
            <person name="Timmery S."/>
            <person name="Mattelet C."/>
            <person name="Dierick K."/>
            <person name="Sun M."/>
            <person name="Yu Z."/>
            <person name="Zhu L."/>
            <person name="Hu X."/>
            <person name="Shank E.B."/>
            <person name="Swiecicka I."/>
            <person name="Hansen B.M."/>
            <person name="Andrup L."/>
            <person name="Young S.K."/>
            <person name="Zeng Q."/>
            <person name="Gargeya S."/>
            <person name="Fitzgerald M."/>
            <person name="Haas B."/>
            <person name="Abouelleil A."/>
            <person name="Alvarado L."/>
            <person name="Arachchi H.M."/>
            <person name="Berlin A."/>
            <person name="Chapman S.B."/>
            <person name="Goldberg J."/>
            <person name="Griggs A."/>
            <person name="Gujja S."/>
            <person name="Hansen M."/>
            <person name="Howarth C."/>
            <person name="Imamovic A."/>
            <person name="Larimer J."/>
            <person name="McCowen C."/>
            <person name="Montmayeur A."/>
            <person name="Murphy C."/>
            <person name="Neiman D."/>
            <person name="Pearson M."/>
            <person name="Priest M."/>
            <person name="Roberts A."/>
            <person name="Saif S."/>
            <person name="Shea T."/>
            <person name="Sisk P."/>
            <person name="Sykes S."/>
            <person name="Wortman J."/>
            <person name="Nusbaum C."/>
            <person name="Birren B."/>
        </authorList>
    </citation>
    <scope>NUCLEOTIDE SEQUENCE [LARGE SCALE GENOMIC DNA]</scope>
    <source>
        <strain evidence="1 2">VD048</strain>
    </source>
</reference>
<dbReference type="HOGENOM" id="CLU_2104034_0_0_9"/>
<dbReference type="AlphaFoldDB" id="J8HJ75"/>
<evidence type="ECO:0000313" key="2">
    <source>
        <dbReference type="Proteomes" id="UP000006960"/>
    </source>
</evidence>
<comment type="caution">
    <text evidence="1">The sequence shown here is derived from an EMBL/GenBank/DDBJ whole genome shotgun (WGS) entry which is preliminary data.</text>
</comment>
<dbReference type="SUPFAM" id="SSF53474">
    <property type="entry name" value="alpha/beta-Hydrolases"/>
    <property type="match status" value="1"/>
</dbReference>
<dbReference type="Proteomes" id="UP000006960">
    <property type="component" value="Unassembled WGS sequence"/>
</dbReference>
<dbReference type="EMBL" id="AHEU01000038">
    <property type="protein sequence ID" value="EJR27753.1"/>
    <property type="molecule type" value="Genomic_DNA"/>
</dbReference>
<organism evidence="1 2">
    <name type="scientific">Bacillus cereus VD048</name>
    <dbReference type="NCBI Taxonomy" id="1053226"/>
    <lineage>
        <taxon>Bacteria</taxon>
        <taxon>Bacillati</taxon>
        <taxon>Bacillota</taxon>
        <taxon>Bacilli</taxon>
        <taxon>Bacillales</taxon>
        <taxon>Bacillaceae</taxon>
        <taxon>Bacillus</taxon>
        <taxon>Bacillus cereus group</taxon>
    </lineage>
</organism>
<proteinExistence type="predicted"/>